<dbReference type="RefSeq" id="WP_092005511.1">
    <property type="nucleotide sequence ID" value="NZ_FOUR01000008.1"/>
</dbReference>
<dbReference type="Pfam" id="PF03160">
    <property type="entry name" value="Calx-beta"/>
    <property type="match status" value="1"/>
</dbReference>
<evidence type="ECO:0000259" key="6">
    <source>
        <dbReference type="Pfam" id="PF20419"/>
    </source>
</evidence>
<organism evidence="7 8">
    <name type="scientific">Marinobacter pelagius</name>
    <dbReference type="NCBI Taxonomy" id="379482"/>
    <lineage>
        <taxon>Bacteria</taxon>
        <taxon>Pseudomonadati</taxon>
        <taxon>Pseudomonadota</taxon>
        <taxon>Gammaproteobacteria</taxon>
        <taxon>Pseudomonadales</taxon>
        <taxon>Marinobacteraceae</taxon>
        <taxon>Marinobacter</taxon>
    </lineage>
</organism>
<dbReference type="InterPro" id="IPR038081">
    <property type="entry name" value="CalX-like_sf"/>
</dbReference>
<reference evidence="8" key="1">
    <citation type="submission" date="2016-10" db="EMBL/GenBank/DDBJ databases">
        <authorList>
            <person name="Varghese N."/>
            <person name="Submissions S."/>
        </authorList>
    </citation>
    <scope>NUCLEOTIDE SEQUENCE [LARGE SCALE GENOMIC DNA]</scope>
    <source>
        <strain evidence="8">CGMCC 1.6775</strain>
    </source>
</reference>
<dbReference type="OrthoDB" id="9790247at2"/>
<keyword evidence="1" id="KW-0732">Signal</keyword>
<feature type="domain" description="DUF6701" evidence="6">
    <location>
        <begin position="433"/>
        <end position="998"/>
    </location>
</feature>
<dbReference type="InterPro" id="IPR003644">
    <property type="entry name" value="Calx_beta"/>
</dbReference>
<evidence type="ECO:0000256" key="2">
    <source>
        <dbReference type="ARBA" id="ARBA00022737"/>
    </source>
</evidence>
<dbReference type="GO" id="GO:0007154">
    <property type="term" value="P:cell communication"/>
    <property type="evidence" value="ECO:0007669"/>
    <property type="project" value="InterPro"/>
</dbReference>
<evidence type="ECO:0000313" key="8">
    <source>
        <dbReference type="Proteomes" id="UP000199339"/>
    </source>
</evidence>
<dbReference type="AlphaFoldDB" id="A0A1I4YWJ1"/>
<dbReference type="GO" id="GO:0016020">
    <property type="term" value="C:membrane"/>
    <property type="evidence" value="ECO:0007669"/>
    <property type="project" value="InterPro"/>
</dbReference>
<keyword evidence="8" id="KW-1185">Reference proteome</keyword>
<feature type="region of interest" description="Disordered" evidence="4">
    <location>
        <begin position="368"/>
        <end position="387"/>
    </location>
</feature>
<feature type="region of interest" description="Disordered" evidence="4">
    <location>
        <begin position="167"/>
        <end position="197"/>
    </location>
</feature>
<sequence length="998" mass="107336">MKMVSIRGSWEKVLLKWCLVSILVLLPASYVWAECSPFAGLASINEIVDENNNKFIEVKRLSTSLVWPSSNPWTLEFCLANGACSGTLDLPAAISDGSLWLVRYVDKNDNPSINLAGMDIRLMDADGRTVDYVRVGNSSTAEDPECPINSSELPFDNELEIVGGESGKYARRSPDGSGDWGLASGASDGKDTEETTNDENVLGPVISIGDVTVSQGQAATFDVIMESASARDVVIDYETYDLSAVQGQDYEYTKNQLTIPAGRTDATITVPTLRTGSQDAKQFYVLLQNPRVYESPADTVGSPYGRLATQVGVATIEPIISRLDHFEIDVASTASFCAPVEVVVSARDINNAVIDDYTGNISLETTSGTANWAPGPSGSLEGILSPDPDLDNDGQAEYQFDLSDNGSISLYLQNTTSDSLRIRVSDLMLGVQSTSSAVRFQDFAFVIESVDANALDIIAERDHEFMVRAVKRDPSDSSRCGLVTEYDGDVNVEAWLERTGNDAGGSPPALLTGQGMVSLPDSPPGTSNLLLEFEGGEAPFSLRTSDVGQYRLSLVDNASKFVVDEQGAPLTIVGESSIWTVRPDRFEVEVTDNPGATDAEGAVFRKAGQDFELIVRALGRQGSSLQSYGGEGNPQGAEVTLDLLQPAEKSTGTLVGTTTLQGNDFAGGQASVMDLSWNEVGIIELTATNASYLGITPAIDGRSGPVGRFIPDRFEVSVESGELNAFCSVSAPFIYAGQPGTWLIVPELKITAYGPGNYVTKNYTEPGFQKLIHSDVQRVAPISDNTAENLSGVNYPVSMALEPGTLSVAAPGVMSFDFSLNDRWRYQKSVESMVGPFNPDLTVQIPNVEDSDGVAASGAVTVSPEAPLEIRYGRLQMENVYGPENVDELFMPFSAEYWNGSGFVTNTDDVCTAWNTADINDPEDYHSLVADSSVMAGGLGGPLVLEPNGDRGTDTLIWNMPIWLEGDWNQDGVLEDPSATATFGVFRGNDRIVYWRER</sequence>
<dbReference type="EMBL" id="FOUR01000008">
    <property type="protein sequence ID" value="SFN42000.1"/>
    <property type="molecule type" value="Genomic_DNA"/>
</dbReference>
<proteinExistence type="predicted"/>
<evidence type="ECO:0000256" key="3">
    <source>
        <dbReference type="ARBA" id="ARBA00022837"/>
    </source>
</evidence>
<keyword evidence="3" id="KW-0106">Calcium</keyword>
<dbReference type="Proteomes" id="UP000199339">
    <property type="component" value="Unassembled WGS sequence"/>
</dbReference>
<evidence type="ECO:0000259" key="5">
    <source>
        <dbReference type="Pfam" id="PF03160"/>
    </source>
</evidence>
<evidence type="ECO:0000256" key="1">
    <source>
        <dbReference type="ARBA" id="ARBA00022729"/>
    </source>
</evidence>
<dbReference type="Gene3D" id="2.60.40.2030">
    <property type="match status" value="1"/>
</dbReference>
<name>A0A1I4YWJ1_9GAMM</name>
<evidence type="ECO:0000313" key="7">
    <source>
        <dbReference type="EMBL" id="SFN42000.1"/>
    </source>
</evidence>
<gene>
    <name evidence="7" type="ORF">SAMN04487961_3042</name>
</gene>
<accession>A0A1I4YWJ1</accession>
<dbReference type="InterPro" id="IPR046524">
    <property type="entry name" value="DUF6701"/>
</dbReference>
<dbReference type="SUPFAM" id="SSF141072">
    <property type="entry name" value="CalX-like"/>
    <property type="match status" value="1"/>
</dbReference>
<feature type="domain" description="Calx-beta" evidence="5">
    <location>
        <begin position="217"/>
        <end position="299"/>
    </location>
</feature>
<keyword evidence="2" id="KW-0677">Repeat</keyword>
<dbReference type="Pfam" id="PF20419">
    <property type="entry name" value="DUF6701"/>
    <property type="match status" value="1"/>
</dbReference>
<evidence type="ECO:0000256" key="4">
    <source>
        <dbReference type="SAM" id="MobiDB-lite"/>
    </source>
</evidence>
<protein>
    <submittedName>
        <fullName evidence="7">Calx-beta domain-containing protein</fullName>
    </submittedName>
</protein>